<evidence type="ECO:0000256" key="2">
    <source>
        <dbReference type="ARBA" id="ARBA00012552"/>
    </source>
</evidence>
<dbReference type="GO" id="GO:0016787">
    <property type="term" value="F:hydrolase activity"/>
    <property type="evidence" value="ECO:0007669"/>
    <property type="project" value="UniProtKB-KW"/>
</dbReference>
<evidence type="ECO:0000313" key="11">
    <source>
        <dbReference type="EMBL" id="SZX61659.1"/>
    </source>
</evidence>
<dbReference type="SUPFAM" id="SSF52540">
    <property type="entry name" value="P-loop containing nucleoside triphosphate hydrolases"/>
    <property type="match status" value="1"/>
</dbReference>
<dbReference type="GO" id="GO:0003724">
    <property type="term" value="F:RNA helicase activity"/>
    <property type="evidence" value="ECO:0007669"/>
    <property type="project" value="UniProtKB-EC"/>
</dbReference>
<feature type="domain" description="Helicase C-terminal" evidence="10">
    <location>
        <begin position="309"/>
        <end position="463"/>
    </location>
</feature>
<dbReference type="InterPro" id="IPR059027">
    <property type="entry name" value="DD_DDX21-DDX50"/>
</dbReference>
<dbReference type="STRING" id="3088.A0A383VA80"/>
<keyword evidence="5" id="KW-0347">Helicase</keyword>
<evidence type="ECO:0000313" key="12">
    <source>
        <dbReference type="Proteomes" id="UP000256970"/>
    </source>
</evidence>
<evidence type="ECO:0000256" key="5">
    <source>
        <dbReference type="ARBA" id="ARBA00022806"/>
    </source>
</evidence>
<dbReference type="CDD" id="cd00268">
    <property type="entry name" value="DEADc"/>
    <property type="match status" value="1"/>
</dbReference>
<dbReference type="GO" id="GO:0003723">
    <property type="term" value="F:RNA binding"/>
    <property type="evidence" value="ECO:0007669"/>
    <property type="project" value="UniProtKB-KW"/>
</dbReference>
<sequence length="741" mass="78480">MKAASSARCTPQHVARHHQKRTSVRQYAALADPPAAEASFASLMDEEGEDEFEEDFIDEDEEVVAIDPSLLVDNLGLSEETVRALKARGIASLFPIQRQVLQPAMEGTDLIGRAKTGSGKTLAFALPVVESLLAEDKARGSRKAPGRPPRCLILAPTRELAKQVASEFESVCPSLTVVSFYGGTSIMTQIEALRRGVDVVVGTPGRLMDLLDRKKLNGQQVRFVVLDEADQMLDMGFEEDMEVILQQMPAERQTMLFSATLPSWVSKVAKRYQKDPRTIDLVGEHQTGKLNEDVTLNIMQVNNHEKRQALVDLLSVYAAGGKAIIFTRTKLGADEVAAAISQQQPCEALHGDIAQNQREKTLGRFRSGEVTVLIATDVAARGLDIPNVDLVVHYDIPQDSESFLHRSGRTGRAGNKGRAVVMHTPSEARSLGLLLQQVKLASGEVIGAPSPADVMAAASRTVLSKLDKVEGGVIDFFMPAASRLMNSPQPERVLAAALASMSGFRTVAQERSLLTGEVGMVTIKMLGSVGKLDGFNSTARFLGGLLGASFNGQIGKLRILNEGPDVEGVAVDLPARTAAAVLAAAADAEAQGVLVSKPNSLPLDVKELVLGRRGGRPPMSDRSFSPRRSFGGRGGGGGRGGRDRDGWGGGGGGGGNWGSRDRQGGGRQGGWEDRGDSRGSWGDSGRGRGGGGRGGGGRGRDRDGFSGGGGRWEGKQGGGGNSWEGRGQQSSRGGGGGKPIW</sequence>
<evidence type="ECO:0000256" key="3">
    <source>
        <dbReference type="ARBA" id="ARBA00022741"/>
    </source>
</evidence>
<feature type="region of interest" description="Disordered" evidence="8">
    <location>
        <begin position="1"/>
        <end position="23"/>
    </location>
</feature>
<feature type="compositionally biased region" description="Basic residues" evidence="8">
    <location>
        <begin position="14"/>
        <end position="23"/>
    </location>
</feature>
<feature type="compositionally biased region" description="Low complexity" evidence="8">
    <location>
        <begin position="620"/>
        <end position="629"/>
    </location>
</feature>
<dbReference type="GO" id="GO:0005829">
    <property type="term" value="C:cytosol"/>
    <property type="evidence" value="ECO:0007669"/>
    <property type="project" value="TreeGrafter"/>
</dbReference>
<feature type="compositionally biased region" description="Gly residues" evidence="8">
    <location>
        <begin position="705"/>
        <end position="722"/>
    </location>
</feature>
<evidence type="ECO:0000259" key="10">
    <source>
        <dbReference type="PROSITE" id="PS51194"/>
    </source>
</evidence>
<dbReference type="Pfam" id="PF00271">
    <property type="entry name" value="Helicase_C"/>
    <property type="match status" value="1"/>
</dbReference>
<dbReference type="InterPro" id="IPR011545">
    <property type="entry name" value="DEAD/DEAH_box_helicase_dom"/>
</dbReference>
<dbReference type="PANTHER" id="PTHR47959:SF1">
    <property type="entry name" value="ATP-DEPENDENT RNA HELICASE DBPA"/>
    <property type="match status" value="1"/>
</dbReference>
<dbReference type="PROSITE" id="PS51194">
    <property type="entry name" value="HELICASE_CTER"/>
    <property type="match status" value="1"/>
</dbReference>
<dbReference type="InterPro" id="IPR050079">
    <property type="entry name" value="DEAD_box_RNA_helicase"/>
</dbReference>
<dbReference type="PANTHER" id="PTHR47959">
    <property type="entry name" value="ATP-DEPENDENT RNA HELICASE RHLE-RELATED"/>
    <property type="match status" value="1"/>
</dbReference>
<evidence type="ECO:0000259" key="9">
    <source>
        <dbReference type="PROSITE" id="PS51192"/>
    </source>
</evidence>
<dbReference type="Pfam" id="PF00270">
    <property type="entry name" value="DEAD"/>
    <property type="match status" value="1"/>
</dbReference>
<dbReference type="InterPro" id="IPR001650">
    <property type="entry name" value="Helicase_C-like"/>
</dbReference>
<gene>
    <name evidence="11" type="ORF">BQ4739_LOCUS2154</name>
</gene>
<feature type="compositionally biased region" description="Gly residues" evidence="8">
    <location>
        <begin position="732"/>
        <end position="741"/>
    </location>
</feature>
<dbReference type="InterPro" id="IPR014001">
    <property type="entry name" value="Helicase_ATP-bd"/>
</dbReference>
<feature type="compositionally biased region" description="Basic and acidic residues" evidence="8">
    <location>
        <begin position="659"/>
        <end position="677"/>
    </location>
</feature>
<dbReference type="Gene3D" id="3.40.50.300">
    <property type="entry name" value="P-loop containing nucleotide triphosphate hydrolases"/>
    <property type="match status" value="2"/>
</dbReference>
<dbReference type="AlphaFoldDB" id="A0A383VA80"/>
<dbReference type="GO" id="GO:0005524">
    <property type="term" value="F:ATP binding"/>
    <property type="evidence" value="ECO:0007669"/>
    <property type="project" value="UniProtKB-KW"/>
</dbReference>
<feature type="compositionally biased region" description="Gly residues" evidence="8">
    <location>
        <begin position="647"/>
        <end position="657"/>
    </location>
</feature>
<feature type="region of interest" description="Disordered" evidence="8">
    <location>
        <begin position="611"/>
        <end position="741"/>
    </location>
</feature>
<dbReference type="InterPro" id="IPR044742">
    <property type="entry name" value="DEAD/DEAH_RhlB"/>
</dbReference>
<dbReference type="SMART" id="SM00487">
    <property type="entry name" value="DEXDc"/>
    <property type="match status" value="1"/>
</dbReference>
<feature type="domain" description="Helicase ATP-binding" evidence="9">
    <location>
        <begin position="101"/>
        <end position="279"/>
    </location>
</feature>
<keyword evidence="12" id="KW-1185">Reference proteome</keyword>
<reference evidence="11 12" key="1">
    <citation type="submission" date="2016-10" db="EMBL/GenBank/DDBJ databases">
        <authorList>
            <person name="Cai Z."/>
        </authorList>
    </citation>
    <scope>NUCLEOTIDE SEQUENCE [LARGE SCALE GENOMIC DNA]</scope>
</reference>
<keyword evidence="7" id="KW-0694">RNA-binding</keyword>
<protein>
    <recommendedName>
        <fullName evidence="2">RNA helicase</fullName>
        <ecNumber evidence="2">3.6.4.13</ecNumber>
    </recommendedName>
</protein>
<dbReference type="Pfam" id="PF26142">
    <property type="entry name" value="DD_DDX21-DDX50"/>
    <property type="match status" value="1"/>
</dbReference>
<evidence type="ECO:0000256" key="6">
    <source>
        <dbReference type="ARBA" id="ARBA00022840"/>
    </source>
</evidence>
<dbReference type="SMART" id="SM00490">
    <property type="entry name" value="HELICc"/>
    <property type="match status" value="1"/>
</dbReference>
<keyword evidence="3" id="KW-0547">Nucleotide-binding</keyword>
<evidence type="ECO:0000256" key="1">
    <source>
        <dbReference type="ARBA" id="ARBA00006517"/>
    </source>
</evidence>
<dbReference type="Proteomes" id="UP000256970">
    <property type="component" value="Unassembled WGS sequence"/>
</dbReference>
<dbReference type="Pfam" id="PF08152">
    <property type="entry name" value="GUCT"/>
    <property type="match status" value="1"/>
</dbReference>
<proteinExistence type="inferred from homology"/>
<dbReference type="EMBL" id="FNXT01000162">
    <property type="protein sequence ID" value="SZX61659.1"/>
    <property type="molecule type" value="Genomic_DNA"/>
</dbReference>
<accession>A0A383VA80</accession>
<dbReference type="PROSITE" id="PS51192">
    <property type="entry name" value="HELICASE_ATP_BIND_1"/>
    <property type="match status" value="1"/>
</dbReference>
<dbReference type="CDD" id="cd18787">
    <property type="entry name" value="SF2_C_DEAD"/>
    <property type="match status" value="1"/>
</dbReference>
<dbReference type="EC" id="3.6.4.13" evidence="2"/>
<organism evidence="11 12">
    <name type="scientific">Tetradesmus obliquus</name>
    <name type="common">Green alga</name>
    <name type="synonym">Acutodesmus obliquus</name>
    <dbReference type="NCBI Taxonomy" id="3088"/>
    <lineage>
        <taxon>Eukaryota</taxon>
        <taxon>Viridiplantae</taxon>
        <taxon>Chlorophyta</taxon>
        <taxon>core chlorophytes</taxon>
        <taxon>Chlorophyceae</taxon>
        <taxon>CS clade</taxon>
        <taxon>Sphaeropleales</taxon>
        <taxon>Scenedesmaceae</taxon>
        <taxon>Tetradesmus</taxon>
    </lineage>
</organism>
<feature type="compositionally biased region" description="Gly residues" evidence="8">
    <location>
        <begin position="682"/>
        <end position="697"/>
    </location>
</feature>
<dbReference type="InterPro" id="IPR012562">
    <property type="entry name" value="GUCT"/>
</dbReference>
<evidence type="ECO:0000256" key="4">
    <source>
        <dbReference type="ARBA" id="ARBA00022801"/>
    </source>
</evidence>
<evidence type="ECO:0000256" key="7">
    <source>
        <dbReference type="ARBA" id="ARBA00022884"/>
    </source>
</evidence>
<evidence type="ECO:0000256" key="8">
    <source>
        <dbReference type="SAM" id="MobiDB-lite"/>
    </source>
</evidence>
<name>A0A383VA80_TETOB</name>
<comment type="similarity">
    <text evidence="1">Belongs to the DEAD box helicase family. DDX21/DDX50 subfamily.</text>
</comment>
<keyword evidence="6" id="KW-0067">ATP-binding</keyword>
<keyword evidence="4" id="KW-0378">Hydrolase</keyword>
<dbReference type="InterPro" id="IPR027417">
    <property type="entry name" value="P-loop_NTPase"/>
</dbReference>